<reference evidence="2" key="2">
    <citation type="submission" date="2020-05" db="UniProtKB">
        <authorList>
            <consortium name="EnsemblMetazoa"/>
        </authorList>
    </citation>
    <scope>IDENTIFICATION</scope>
    <source>
        <strain evidence="2">IAEA</strain>
    </source>
</reference>
<proteinExistence type="predicted"/>
<organism evidence="2 3">
    <name type="scientific">Glossina pallidipes</name>
    <name type="common">Tsetse fly</name>
    <dbReference type="NCBI Taxonomy" id="7398"/>
    <lineage>
        <taxon>Eukaryota</taxon>
        <taxon>Metazoa</taxon>
        <taxon>Ecdysozoa</taxon>
        <taxon>Arthropoda</taxon>
        <taxon>Hexapoda</taxon>
        <taxon>Insecta</taxon>
        <taxon>Pterygota</taxon>
        <taxon>Neoptera</taxon>
        <taxon>Endopterygota</taxon>
        <taxon>Diptera</taxon>
        <taxon>Brachycera</taxon>
        <taxon>Muscomorpha</taxon>
        <taxon>Hippoboscoidea</taxon>
        <taxon>Glossinidae</taxon>
        <taxon>Glossina</taxon>
    </lineage>
</organism>
<dbReference type="AlphaFoldDB" id="A0A1A9ZAF9"/>
<keyword evidence="3" id="KW-1185">Reference proteome</keyword>
<keyword evidence="1" id="KW-0812">Transmembrane</keyword>
<keyword evidence="1" id="KW-0472">Membrane</keyword>
<dbReference type="VEuPathDB" id="VectorBase:GPAI008600"/>
<name>A0A1A9ZAF9_GLOPL</name>
<protein>
    <submittedName>
        <fullName evidence="2">Uncharacterized protein</fullName>
    </submittedName>
</protein>
<evidence type="ECO:0000313" key="2">
    <source>
        <dbReference type="EnsemblMetazoa" id="GPAI008600-PA"/>
    </source>
</evidence>
<evidence type="ECO:0000313" key="3">
    <source>
        <dbReference type="Proteomes" id="UP000092445"/>
    </source>
</evidence>
<keyword evidence="1" id="KW-1133">Transmembrane helix</keyword>
<accession>A0A1A9ZAF9</accession>
<sequence length="181" mass="20485">MTVCLLAFTTTTTTTTTNTITTTTTTTTTTITGPTNAITVVNSYTLIFTHTHPNTNKNVQGQNEHILTPEEVQFGNIAAAFVQNTSLGIATIVKWKLGLFATVTFILLGLRKKYRQVWLTFKTISGYKSNLQTENEHFYKYLSVLMSKQCSWFQHTCGLEKLTKPLKEKFAKHLMEYMEIL</sequence>
<dbReference type="Proteomes" id="UP000092445">
    <property type="component" value="Unassembled WGS sequence"/>
</dbReference>
<feature type="transmembrane region" description="Helical" evidence="1">
    <location>
        <begin position="92"/>
        <end position="110"/>
    </location>
</feature>
<reference evidence="3" key="1">
    <citation type="submission" date="2014-03" db="EMBL/GenBank/DDBJ databases">
        <authorList>
            <person name="Aksoy S."/>
            <person name="Warren W."/>
            <person name="Wilson R.K."/>
        </authorList>
    </citation>
    <scope>NUCLEOTIDE SEQUENCE [LARGE SCALE GENOMIC DNA]</scope>
    <source>
        <strain evidence="3">IAEA</strain>
    </source>
</reference>
<evidence type="ECO:0000256" key="1">
    <source>
        <dbReference type="SAM" id="Phobius"/>
    </source>
</evidence>
<dbReference type="EnsemblMetazoa" id="GPAI008600-RA">
    <property type="protein sequence ID" value="GPAI008600-PA"/>
    <property type="gene ID" value="GPAI008600"/>
</dbReference>